<accession>A0A0K2W148</accession>
<dbReference type="Proteomes" id="UP000182888">
    <property type="component" value="Unassembled WGS sequence"/>
</dbReference>
<dbReference type="EMBL" id="CCND01000018">
    <property type="protein sequence ID" value="CDX59074.1"/>
    <property type="molecule type" value="Genomic_DNA"/>
</dbReference>
<evidence type="ECO:0000313" key="1">
    <source>
        <dbReference type="EMBL" id="CDX59074.1"/>
    </source>
</evidence>
<reference evidence="2" key="1">
    <citation type="submission" date="2014-08" db="EMBL/GenBank/DDBJ databases">
        <authorList>
            <person name="Edwards T."/>
        </authorList>
    </citation>
    <scope>NUCLEOTIDE SEQUENCE [LARGE SCALE GENOMIC DNA]</scope>
</reference>
<name>A0A0K2W148_MESPL</name>
<evidence type="ECO:0000313" key="2">
    <source>
        <dbReference type="Proteomes" id="UP000182888"/>
    </source>
</evidence>
<protein>
    <submittedName>
        <fullName evidence="1">Uncharacterized protein</fullName>
    </submittedName>
</protein>
<proteinExistence type="predicted"/>
<dbReference type="AlphaFoldDB" id="A0A0K2W148"/>
<organism evidence="1 2">
    <name type="scientific">Mesorhizobium plurifarium</name>
    <dbReference type="NCBI Taxonomy" id="69974"/>
    <lineage>
        <taxon>Bacteria</taxon>
        <taxon>Pseudomonadati</taxon>
        <taxon>Pseudomonadota</taxon>
        <taxon>Alphaproteobacteria</taxon>
        <taxon>Hyphomicrobiales</taxon>
        <taxon>Phyllobacteriaceae</taxon>
        <taxon>Mesorhizobium</taxon>
    </lineage>
</organism>
<sequence>MRKSKGIERFAVSVKRWKTPGLSRADVTSIISESLANVRIKRYLSTIDLVERTLFPRQSARRYSLSISKNTAFGQVTRRR</sequence>
<gene>
    <name evidence="1" type="ORF">MPL1032_250041</name>
</gene>